<dbReference type="SUPFAM" id="SSF47616">
    <property type="entry name" value="GST C-terminal domain-like"/>
    <property type="match status" value="1"/>
</dbReference>
<dbReference type="EMBL" id="CABFWN010000001">
    <property type="protein sequence ID" value="VUG16644.1"/>
    <property type="molecule type" value="Genomic_DNA"/>
</dbReference>
<dbReference type="FunFam" id="3.40.30.10:FF:000162">
    <property type="entry name" value="Glutathione S-transferase Gst3"/>
    <property type="match status" value="1"/>
</dbReference>
<name>A0A7D9H013_DEKBR</name>
<dbReference type="GO" id="GO:0005737">
    <property type="term" value="C:cytoplasm"/>
    <property type="evidence" value="ECO:0007669"/>
    <property type="project" value="TreeGrafter"/>
</dbReference>
<dbReference type="PANTHER" id="PTHR32419">
    <property type="entry name" value="GLUTATHIONYL-HYDROQUINONE REDUCTASE"/>
    <property type="match status" value="1"/>
</dbReference>
<dbReference type="GO" id="GO:0004364">
    <property type="term" value="F:glutathione transferase activity"/>
    <property type="evidence" value="ECO:0007669"/>
    <property type="project" value="InterPro"/>
</dbReference>
<keyword evidence="6" id="KW-1185">Reference proteome</keyword>
<dbReference type="CDD" id="cd03190">
    <property type="entry name" value="GST_C_Omega_like"/>
    <property type="match status" value="1"/>
</dbReference>
<evidence type="ECO:0000259" key="4">
    <source>
        <dbReference type="PROSITE" id="PS50405"/>
    </source>
</evidence>
<organism evidence="5 6">
    <name type="scientific">Dekkera bruxellensis</name>
    <name type="common">Brettanomyces custersii</name>
    <dbReference type="NCBI Taxonomy" id="5007"/>
    <lineage>
        <taxon>Eukaryota</taxon>
        <taxon>Fungi</taxon>
        <taxon>Dikarya</taxon>
        <taxon>Ascomycota</taxon>
        <taxon>Saccharomycotina</taxon>
        <taxon>Pichiomycetes</taxon>
        <taxon>Pichiales</taxon>
        <taxon>Pichiaceae</taxon>
        <taxon>Brettanomyces</taxon>
    </lineage>
</organism>
<dbReference type="PANTHER" id="PTHR32419:SF6">
    <property type="entry name" value="GLUTATHIONE S-TRANSFERASE OMEGA-LIKE 1-RELATED"/>
    <property type="match status" value="1"/>
</dbReference>
<dbReference type="InterPro" id="IPR010987">
    <property type="entry name" value="Glutathione-S-Trfase_C-like"/>
</dbReference>
<feature type="site" description="Lowers pKa of active site Cys" evidence="3">
    <location>
        <position position="244"/>
    </location>
</feature>
<dbReference type="Proteomes" id="UP000478008">
    <property type="component" value="Unassembled WGS sequence"/>
</dbReference>
<dbReference type="AlphaFoldDB" id="A0A7D9H013"/>
<dbReference type="Gene3D" id="3.40.30.10">
    <property type="entry name" value="Glutaredoxin"/>
    <property type="match status" value="1"/>
</dbReference>
<dbReference type="Pfam" id="PF13409">
    <property type="entry name" value="GST_N_2"/>
    <property type="match status" value="1"/>
</dbReference>
<dbReference type="InterPro" id="IPR036282">
    <property type="entry name" value="Glutathione-S-Trfase_C_sf"/>
</dbReference>
<proteinExistence type="predicted"/>
<dbReference type="SFLD" id="SFLDG01206">
    <property type="entry name" value="Xi.1"/>
    <property type="match status" value="1"/>
</dbReference>
<feature type="binding site" evidence="2">
    <location>
        <position position="76"/>
    </location>
    <ligand>
        <name>glutathione</name>
        <dbReference type="ChEBI" id="CHEBI:57925"/>
    </ligand>
</feature>
<accession>A0A7D9H013</accession>
<dbReference type="InterPro" id="IPR036249">
    <property type="entry name" value="Thioredoxin-like_sf"/>
</dbReference>
<reference evidence="5 6" key="1">
    <citation type="submission" date="2019-07" db="EMBL/GenBank/DDBJ databases">
        <authorList>
            <person name="Friedrich A."/>
            <person name="Schacherer J."/>
        </authorList>
    </citation>
    <scope>NUCLEOTIDE SEQUENCE [LARGE SCALE GENOMIC DNA]</scope>
</reference>
<protein>
    <submittedName>
        <fullName evidence="5">DEBR0S1_21968g1_1</fullName>
    </submittedName>
</protein>
<dbReference type="Gene3D" id="1.20.1050.10">
    <property type="match status" value="1"/>
</dbReference>
<evidence type="ECO:0000256" key="2">
    <source>
        <dbReference type="PIRSR" id="PIRSR015753-2"/>
    </source>
</evidence>
<feature type="binding site" evidence="2">
    <location>
        <begin position="113"/>
        <end position="116"/>
    </location>
    <ligand>
        <name>glutathione</name>
        <dbReference type="ChEBI" id="CHEBI:57925"/>
    </ligand>
</feature>
<feature type="domain" description="GST C-terminal" evidence="4">
    <location>
        <begin position="147"/>
        <end position="292"/>
    </location>
</feature>
<dbReference type="Pfam" id="PF13410">
    <property type="entry name" value="GST_C_2"/>
    <property type="match status" value="1"/>
</dbReference>
<evidence type="ECO:0000313" key="6">
    <source>
        <dbReference type="Proteomes" id="UP000478008"/>
    </source>
</evidence>
<dbReference type="SFLD" id="SFLDG01148">
    <property type="entry name" value="Xi_(cytGST)"/>
    <property type="match status" value="1"/>
</dbReference>
<dbReference type="InterPro" id="IPR016639">
    <property type="entry name" value="GST_Omega/GSH"/>
</dbReference>
<evidence type="ECO:0000313" key="5">
    <source>
        <dbReference type="EMBL" id="VUG16644.1"/>
    </source>
</evidence>
<evidence type="ECO:0000256" key="1">
    <source>
        <dbReference type="PIRSR" id="PIRSR015753-1"/>
    </source>
</evidence>
<feature type="binding site" evidence="2">
    <location>
        <begin position="131"/>
        <end position="132"/>
    </location>
    <ligand>
        <name>glutathione</name>
        <dbReference type="ChEBI" id="CHEBI:57925"/>
    </ligand>
</feature>
<gene>
    <name evidence="5" type="primary">ECM4</name>
    <name evidence="5" type="ORF">DEBR0S1_21968G</name>
</gene>
<sequence>MKFETNEKGEFKRTSSSFRDVIEKGGKFPPEIGRYHLYVSYACPWAHRTLITRVLKGLTGIITISVVHWKMDDKGWRFATSNSEFPGATVDNLYGFRRLSEIYFKADPHYNGRFTVPVLWDKKLETIVNNESSEIIRILNTAFNDLIDTEHSKIDIYPEDLHSEIDSLNSWIYDNVNNGVYKAGFATTQSAYEEAATNVFKYLDKIENILEGRHQKKQSYLLGDVLTEADIRLFTTAIRFDVVYVQHFKCNIGMIRFNYPHIHKWMRNLYWNHEAFRSTTKFDHIKFHYTKSHPGINPLGITPLGPLPNILPLDG</sequence>
<feature type="active site" description="Proton donor/acceptor" evidence="1">
    <location>
        <position position="181"/>
    </location>
</feature>
<dbReference type="SFLD" id="SFLDS00019">
    <property type="entry name" value="Glutathione_Transferase_(cytos"/>
    <property type="match status" value="1"/>
</dbReference>
<dbReference type="PROSITE" id="PS50405">
    <property type="entry name" value="GST_CTER"/>
    <property type="match status" value="1"/>
</dbReference>
<evidence type="ECO:0000256" key="3">
    <source>
        <dbReference type="PIRSR" id="PIRSR015753-3"/>
    </source>
</evidence>
<dbReference type="InterPro" id="IPR047047">
    <property type="entry name" value="GST_Omega-like_C"/>
</dbReference>
<dbReference type="PIRSF" id="PIRSF015753">
    <property type="entry name" value="GST"/>
    <property type="match status" value="1"/>
</dbReference>
<feature type="site" description="Lowers pKa of active site Cys" evidence="3">
    <location>
        <position position="289"/>
    </location>
</feature>
<dbReference type="InterPro" id="IPR004045">
    <property type="entry name" value="Glutathione_S-Trfase_N"/>
</dbReference>
<feature type="active site" description="Nucleophile" evidence="1">
    <location>
        <position position="43"/>
    </location>
</feature>
<dbReference type="SUPFAM" id="SSF52833">
    <property type="entry name" value="Thioredoxin-like"/>
    <property type="match status" value="1"/>
</dbReference>
<dbReference type="InterPro" id="IPR040079">
    <property type="entry name" value="Glutathione_S-Trfase"/>
</dbReference>